<protein>
    <recommendedName>
        <fullName evidence="1">Heterokaryon incompatibility domain-containing protein</fullName>
    </recommendedName>
</protein>
<dbReference type="Pfam" id="PF26639">
    <property type="entry name" value="Het-6_barrel"/>
    <property type="match status" value="1"/>
</dbReference>
<dbReference type="AlphaFoldDB" id="A0A9P4K727"/>
<feature type="domain" description="Heterokaryon incompatibility" evidence="1">
    <location>
        <begin position="58"/>
        <end position="260"/>
    </location>
</feature>
<comment type="caution">
    <text evidence="2">The sequence shown here is derived from an EMBL/GenBank/DDBJ whole genome shotgun (WGS) entry which is preliminary data.</text>
</comment>
<accession>A0A9P4K727</accession>
<keyword evidence="3" id="KW-1185">Reference proteome</keyword>
<dbReference type="OrthoDB" id="3798860at2759"/>
<dbReference type="Proteomes" id="UP000800093">
    <property type="component" value="Unassembled WGS sequence"/>
</dbReference>
<name>A0A9P4K727_9PLEO</name>
<organism evidence="2 3">
    <name type="scientific">Lojkania enalia</name>
    <dbReference type="NCBI Taxonomy" id="147567"/>
    <lineage>
        <taxon>Eukaryota</taxon>
        <taxon>Fungi</taxon>
        <taxon>Dikarya</taxon>
        <taxon>Ascomycota</taxon>
        <taxon>Pezizomycotina</taxon>
        <taxon>Dothideomycetes</taxon>
        <taxon>Pleosporomycetidae</taxon>
        <taxon>Pleosporales</taxon>
        <taxon>Pleosporales incertae sedis</taxon>
        <taxon>Lojkania</taxon>
    </lineage>
</organism>
<evidence type="ECO:0000313" key="2">
    <source>
        <dbReference type="EMBL" id="KAF2263797.1"/>
    </source>
</evidence>
<evidence type="ECO:0000313" key="3">
    <source>
        <dbReference type="Proteomes" id="UP000800093"/>
    </source>
</evidence>
<proteinExistence type="predicted"/>
<dbReference type="InterPro" id="IPR052895">
    <property type="entry name" value="HetReg/Transcr_Mod"/>
</dbReference>
<reference evidence="3" key="1">
    <citation type="journal article" date="2020" name="Stud. Mycol.">
        <title>101 Dothideomycetes genomes: A test case for predicting lifestyles and emergence of pathogens.</title>
        <authorList>
            <person name="Haridas S."/>
            <person name="Albert R."/>
            <person name="Binder M."/>
            <person name="Bloem J."/>
            <person name="LaButti K."/>
            <person name="Salamov A."/>
            <person name="Andreopoulos B."/>
            <person name="Baker S."/>
            <person name="Barry K."/>
            <person name="Bills G."/>
            <person name="Bluhm B."/>
            <person name="Cannon C."/>
            <person name="Castanera R."/>
            <person name="Culley D."/>
            <person name="Daum C."/>
            <person name="Ezra D."/>
            <person name="Gonzalez J."/>
            <person name="Henrissat B."/>
            <person name="Kuo A."/>
            <person name="Liang C."/>
            <person name="Lipzen A."/>
            <person name="Lutzoni F."/>
            <person name="Magnuson J."/>
            <person name="Mondo S."/>
            <person name="Nolan M."/>
            <person name="Ohm R."/>
            <person name="Pangilinan J."/>
            <person name="Park H.-J."/>
            <person name="Ramirez L."/>
            <person name="Alfaro M."/>
            <person name="Sun H."/>
            <person name="Tritt A."/>
            <person name="Yoshinaga Y."/>
            <person name="Zwiers L.-H."/>
            <person name="Turgeon B."/>
            <person name="Goodwin S."/>
            <person name="Spatafora J."/>
            <person name="Crous P."/>
            <person name="Grigoriev I."/>
        </authorList>
    </citation>
    <scope>NUCLEOTIDE SEQUENCE [LARGE SCALE GENOMIC DNA]</scope>
    <source>
        <strain evidence="3">CBS 304.66</strain>
    </source>
</reference>
<dbReference type="EMBL" id="ML986622">
    <property type="protein sequence ID" value="KAF2263797.1"/>
    <property type="molecule type" value="Genomic_DNA"/>
</dbReference>
<dbReference type="Pfam" id="PF06985">
    <property type="entry name" value="HET"/>
    <property type="match status" value="1"/>
</dbReference>
<sequence>MATQYKYCKFTAPRQFRLLRIYPALEESRERRSSNEPPSTKGYSLDLITTLLDNAPSFETVPYVWGTGNRNVELEFKGGSSLKITQRLFDSLIELTRNCSTGYLWIDQICIDQENDREKAHQIPLMAEIYKSCDRVLIYLASDLFPQTMQDIFKQITNVAELHVPDAQQAAMDLAKKAVAEYLNDETGYIQYEKVGSHLLQFCRSYQRLDSILKVIPSPLRRIPIVLLSSYLFKHVNFPFIVLYLFFSHPWFGRAWTFQERALPRRHEILVFGSKVDWKVLDDITFSSFEKYAVRESDPTLIYSFLPVRRGLPIIMRPKYLEKEKYHFTSILNAVLPNNEVSVHQDLVYAFYEFIDKSIRPPIDYSLSWAELFTRVTGAGIDQCKDLHVFQHLQRHSTRQWDGRKTLPSWVPNWSERPIHRISLESMRIYGKFNADLSRQCLNPTTDNVFHLRVRGHTIDAIESIFESYHRSEDIEETISRFPNFVRTVQRAHTDRMEESIQKRDPESLDCTRGRQSMIATVPNSNQMKARESVQYTIASIVRIAVVCDIFEEFEIGKHTLWTKSTERDFHNKFVATIQRQTRNRLRTDFMVLIEEFNAWFSNIIDSFVHSEKFERCLMSLLTSWEAGTVLLTSSGRMGFVYGNAMAKDIVCILHGSRVPVVLRPANDRMYRVIGWCYLDNVVFGEAVTWKEDEAAEFILC</sequence>
<dbReference type="InterPro" id="IPR010730">
    <property type="entry name" value="HET"/>
</dbReference>
<gene>
    <name evidence="2" type="ORF">CC78DRAFT_568842</name>
</gene>
<dbReference type="PANTHER" id="PTHR24148">
    <property type="entry name" value="ANKYRIN REPEAT DOMAIN-CONTAINING PROTEIN 39 HOMOLOG-RELATED"/>
    <property type="match status" value="1"/>
</dbReference>
<evidence type="ECO:0000259" key="1">
    <source>
        <dbReference type="Pfam" id="PF06985"/>
    </source>
</evidence>
<dbReference type="PANTHER" id="PTHR24148:SF64">
    <property type="entry name" value="HETEROKARYON INCOMPATIBILITY DOMAIN-CONTAINING PROTEIN"/>
    <property type="match status" value="1"/>
</dbReference>